<feature type="compositionally biased region" description="Low complexity" evidence="1">
    <location>
        <begin position="228"/>
        <end position="242"/>
    </location>
</feature>
<accession>A0A9P9EQ38</accession>
<dbReference type="Proteomes" id="UP000717696">
    <property type="component" value="Unassembled WGS sequence"/>
</dbReference>
<proteinExistence type="predicted"/>
<evidence type="ECO:0000313" key="3">
    <source>
        <dbReference type="Proteomes" id="UP000717696"/>
    </source>
</evidence>
<evidence type="ECO:0000313" key="2">
    <source>
        <dbReference type="EMBL" id="KAH7141311.1"/>
    </source>
</evidence>
<evidence type="ECO:0000256" key="1">
    <source>
        <dbReference type="SAM" id="MobiDB-lite"/>
    </source>
</evidence>
<gene>
    <name evidence="2" type="ORF">B0J13DRAFT_676291</name>
</gene>
<protein>
    <submittedName>
        <fullName evidence="2">Uncharacterized protein</fullName>
    </submittedName>
</protein>
<name>A0A9P9EQ38_9HYPO</name>
<feature type="region of interest" description="Disordered" evidence="1">
    <location>
        <begin position="1"/>
        <end position="39"/>
    </location>
</feature>
<keyword evidence="3" id="KW-1185">Reference proteome</keyword>
<dbReference type="EMBL" id="JAGMUU010000012">
    <property type="protein sequence ID" value="KAH7141311.1"/>
    <property type="molecule type" value="Genomic_DNA"/>
</dbReference>
<sequence length="386" mass="42439">MAPTKRSAQDISSIPGHASDKKPMLPIRGKMPRREPLSEATLNEDRKALRDFIANNIPINFIKPDIRDLFVTRANTRLDEAKLDGVSIMDVSVGEDCLPVWNRFTWDPSVESLHSNIQSHLADFELAQRIGWLKPDIIMKSNRKLGIACGLGLQLADVTIGTGLLPTWSDEAVNRRGSEQREVAQLSRKTGQLNLSSDFTSVETASDTFASITLVDSDTEFGPAIFTSPDNSSSDSSNSDSASDYDDNSENIPPCLEVDILPSVCLKNHVHDQAYYSDNEDEDDGNVVHYVEVDGAPPGHDLVDLQVFVANDDEEVGNLPEVELAIDGDAYNYWFDTLEAVTIDVTDVGLHCTGDTISIEEIDEMIDEEIDGTEATQIDSKTTFSS</sequence>
<feature type="region of interest" description="Disordered" evidence="1">
    <location>
        <begin position="223"/>
        <end position="251"/>
    </location>
</feature>
<dbReference type="OrthoDB" id="4939762at2759"/>
<dbReference type="AlphaFoldDB" id="A0A9P9EQ38"/>
<comment type="caution">
    <text evidence="2">The sequence shown here is derived from an EMBL/GenBank/DDBJ whole genome shotgun (WGS) entry which is preliminary data.</text>
</comment>
<reference evidence="2" key="1">
    <citation type="journal article" date="2021" name="Nat. Commun.">
        <title>Genetic determinants of endophytism in the Arabidopsis root mycobiome.</title>
        <authorList>
            <person name="Mesny F."/>
            <person name="Miyauchi S."/>
            <person name="Thiergart T."/>
            <person name="Pickel B."/>
            <person name="Atanasova L."/>
            <person name="Karlsson M."/>
            <person name="Huettel B."/>
            <person name="Barry K.W."/>
            <person name="Haridas S."/>
            <person name="Chen C."/>
            <person name="Bauer D."/>
            <person name="Andreopoulos W."/>
            <person name="Pangilinan J."/>
            <person name="LaButti K."/>
            <person name="Riley R."/>
            <person name="Lipzen A."/>
            <person name="Clum A."/>
            <person name="Drula E."/>
            <person name="Henrissat B."/>
            <person name="Kohler A."/>
            <person name="Grigoriev I.V."/>
            <person name="Martin F.M."/>
            <person name="Hacquard S."/>
        </authorList>
    </citation>
    <scope>NUCLEOTIDE SEQUENCE</scope>
    <source>
        <strain evidence="2">MPI-CAGE-AT-0021</strain>
    </source>
</reference>
<organism evidence="2 3">
    <name type="scientific">Dactylonectria estremocensis</name>
    <dbReference type="NCBI Taxonomy" id="1079267"/>
    <lineage>
        <taxon>Eukaryota</taxon>
        <taxon>Fungi</taxon>
        <taxon>Dikarya</taxon>
        <taxon>Ascomycota</taxon>
        <taxon>Pezizomycotina</taxon>
        <taxon>Sordariomycetes</taxon>
        <taxon>Hypocreomycetidae</taxon>
        <taxon>Hypocreales</taxon>
        <taxon>Nectriaceae</taxon>
        <taxon>Dactylonectria</taxon>
    </lineage>
</organism>